<dbReference type="Proteomes" id="UP000231025">
    <property type="component" value="Unassembled WGS sequence"/>
</dbReference>
<protein>
    <submittedName>
        <fullName evidence="1">Uncharacterized protein</fullName>
    </submittedName>
</protein>
<name>A0A2G9Y7Q4_9BACT</name>
<gene>
    <name evidence="1" type="ORF">COX47_00760</name>
</gene>
<comment type="caution">
    <text evidence="1">The sequence shown here is derived from an EMBL/GenBank/DDBJ whole genome shotgun (WGS) entry which is preliminary data.</text>
</comment>
<evidence type="ECO:0000313" key="1">
    <source>
        <dbReference type="EMBL" id="PIP15250.1"/>
    </source>
</evidence>
<dbReference type="AlphaFoldDB" id="A0A2G9Y7Q4"/>
<accession>A0A2G9Y7Q4</accession>
<sequence length="191" mass="22105">MDEEIPKQIGKRYEIKNYVENTRPQLGKEQRERAILGLEVLNLAFDELSYSGQTLPHVVFAVDLNINGTLRTGAFAPEWEGKDGQPTFFMDIGSNPADKFFSERLSEYLRQNGWNNDMLNKSALIDAFFEEAYHFVDFTKGKLPKGIGSSGILKEYAKHENQPHEIEARHFAEEMRDKYFNSLVYEKPKLY</sequence>
<evidence type="ECO:0000313" key="2">
    <source>
        <dbReference type="Proteomes" id="UP000231025"/>
    </source>
</evidence>
<proteinExistence type="predicted"/>
<dbReference type="EMBL" id="PCRE01000012">
    <property type="protein sequence ID" value="PIP15250.1"/>
    <property type="molecule type" value="Genomic_DNA"/>
</dbReference>
<reference evidence="1 2" key="1">
    <citation type="submission" date="2017-09" db="EMBL/GenBank/DDBJ databases">
        <title>Depth-based differentiation of microbial function through sediment-hosted aquifers and enrichment of novel symbionts in the deep terrestrial subsurface.</title>
        <authorList>
            <person name="Probst A.J."/>
            <person name="Ladd B."/>
            <person name="Jarett J.K."/>
            <person name="Geller-Mcgrath D.E."/>
            <person name="Sieber C.M."/>
            <person name="Emerson J.B."/>
            <person name="Anantharaman K."/>
            <person name="Thomas B.C."/>
            <person name="Malmstrom R."/>
            <person name="Stieglmeier M."/>
            <person name="Klingl A."/>
            <person name="Woyke T."/>
            <person name="Ryan C.M."/>
            <person name="Banfield J.F."/>
        </authorList>
    </citation>
    <scope>NUCLEOTIDE SEQUENCE [LARGE SCALE GENOMIC DNA]</scope>
    <source>
        <strain evidence="1">CG23_combo_of_CG06-09_8_20_14_all_35_49</strain>
    </source>
</reference>
<organism evidence="1 2">
    <name type="scientific">Candidatus Roizmanbacteria bacterium CG23_combo_of_CG06-09_8_20_14_all_35_49</name>
    <dbReference type="NCBI Taxonomy" id="1974863"/>
    <lineage>
        <taxon>Bacteria</taxon>
        <taxon>Candidatus Roizmaniibacteriota</taxon>
    </lineage>
</organism>